<evidence type="ECO:0000313" key="3">
    <source>
        <dbReference type="Proteomes" id="UP000824469"/>
    </source>
</evidence>
<comment type="caution">
    <text evidence="2">The sequence shown here is derived from an EMBL/GenBank/DDBJ whole genome shotgun (WGS) entry which is preliminary data.</text>
</comment>
<reference evidence="2 3" key="1">
    <citation type="journal article" date="2021" name="Nat. Plants">
        <title>The Taxus genome provides insights into paclitaxel biosynthesis.</title>
        <authorList>
            <person name="Xiong X."/>
            <person name="Gou J."/>
            <person name="Liao Q."/>
            <person name="Li Y."/>
            <person name="Zhou Q."/>
            <person name="Bi G."/>
            <person name="Li C."/>
            <person name="Du R."/>
            <person name="Wang X."/>
            <person name="Sun T."/>
            <person name="Guo L."/>
            <person name="Liang H."/>
            <person name="Lu P."/>
            <person name="Wu Y."/>
            <person name="Zhang Z."/>
            <person name="Ro D.K."/>
            <person name="Shang Y."/>
            <person name="Huang S."/>
            <person name="Yan J."/>
        </authorList>
    </citation>
    <scope>NUCLEOTIDE SEQUENCE [LARGE SCALE GENOMIC DNA]</scope>
    <source>
        <strain evidence="2">Ta-2019</strain>
    </source>
</reference>
<feature type="compositionally biased region" description="Basic and acidic residues" evidence="1">
    <location>
        <begin position="61"/>
        <end position="106"/>
    </location>
</feature>
<gene>
    <name evidence="2" type="ORF">KI387_003325</name>
</gene>
<proteinExistence type="predicted"/>
<keyword evidence="3" id="KW-1185">Reference proteome</keyword>
<sequence length="135" mass="14834">NSSLGMICLEPKEGIFSGDITGKHVVKRTRSNLGNSGFKKQSRVEEAPKIVEEVEVILDSIENKEGSPTHYDSSKDKDATKGESNDEMESEKSLENSEGKCSKNSEEAIESLHALKTTQKELFTAQDSTVKSHAF</sequence>
<accession>A0AA38H0Y4</accession>
<feature type="non-terminal residue" evidence="2">
    <location>
        <position position="135"/>
    </location>
</feature>
<organism evidence="2 3">
    <name type="scientific">Taxus chinensis</name>
    <name type="common">Chinese yew</name>
    <name type="synonym">Taxus wallichiana var. chinensis</name>
    <dbReference type="NCBI Taxonomy" id="29808"/>
    <lineage>
        <taxon>Eukaryota</taxon>
        <taxon>Viridiplantae</taxon>
        <taxon>Streptophyta</taxon>
        <taxon>Embryophyta</taxon>
        <taxon>Tracheophyta</taxon>
        <taxon>Spermatophyta</taxon>
        <taxon>Pinopsida</taxon>
        <taxon>Pinidae</taxon>
        <taxon>Conifers II</taxon>
        <taxon>Cupressales</taxon>
        <taxon>Taxaceae</taxon>
        <taxon>Taxus</taxon>
    </lineage>
</organism>
<name>A0AA38H0Y4_TAXCH</name>
<dbReference type="AlphaFoldDB" id="A0AA38H0Y4"/>
<protein>
    <submittedName>
        <fullName evidence="2">Uncharacterized protein</fullName>
    </submittedName>
</protein>
<dbReference type="EMBL" id="JAHRHJ020000001">
    <property type="protein sequence ID" value="KAH9331217.1"/>
    <property type="molecule type" value="Genomic_DNA"/>
</dbReference>
<feature type="non-terminal residue" evidence="2">
    <location>
        <position position="1"/>
    </location>
</feature>
<evidence type="ECO:0000256" key="1">
    <source>
        <dbReference type="SAM" id="MobiDB-lite"/>
    </source>
</evidence>
<feature type="region of interest" description="Disordered" evidence="1">
    <location>
        <begin position="60"/>
        <end position="107"/>
    </location>
</feature>
<dbReference type="Proteomes" id="UP000824469">
    <property type="component" value="Unassembled WGS sequence"/>
</dbReference>
<evidence type="ECO:0000313" key="2">
    <source>
        <dbReference type="EMBL" id="KAH9331217.1"/>
    </source>
</evidence>